<organism evidence="3 4">
    <name type="scientific">Rhizopogon vesiculosus</name>
    <dbReference type="NCBI Taxonomy" id="180088"/>
    <lineage>
        <taxon>Eukaryota</taxon>
        <taxon>Fungi</taxon>
        <taxon>Dikarya</taxon>
        <taxon>Basidiomycota</taxon>
        <taxon>Agaricomycotina</taxon>
        <taxon>Agaricomycetes</taxon>
        <taxon>Agaricomycetidae</taxon>
        <taxon>Boletales</taxon>
        <taxon>Suillineae</taxon>
        <taxon>Rhizopogonaceae</taxon>
        <taxon>Rhizopogon</taxon>
    </lineage>
</organism>
<evidence type="ECO:0000313" key="4">
    <source>
        <dbReference type="Proteomes" id="UP000183567"/>
    </source>
</evidence>
<sequence>MEMQLNAMQQKAYILSSLGQSLDDTLMAIAMVISLPSSYSTLRTILMSTSNKITIDSVISQVLVEEKSQWSAESQSALVAKTSDKKRETSESKDKKKRPGNCNYCKKPGHWEHKCQKKQAEKGKGKDNSMYKDGDRDKPKPELVVKVAQIVKEDAPALQLFIVQQSK</sequence>
<evidence type="ECO:0008006" key="5">
    <source>
        <dbReference type="Google" id="ProtNLM"/>
    </source>
</evidence>
<dbReference type="EMBL" id="LVVM01005902">
    <property type="protein sequence ID" value="OJA09494.1"/>
    <property type="molecule type" value="Genomic_DNA"/>
</dbReference>
<name>A0A1J8PJU3_9AGAM</name>
<protein>
    <recommendedName>
        <fullName evidence="5">CCHC-type domain-containing protein</fullName>
    </recommendedName>
</protein>
<feature type="region of interest" description="Disordered" evidence="2">
    <location>
        <begin position="67"/>
        <end position="140"/>
    </location>
</feature>
<feature type="compositionally biased region" description="Basic and acidic residues" evidence="2">
    <location>
        <begin position="82"/>
        <end position="94"/>
    </location>
</feature>
<dbReference type="InterPro" id="IPR036875">
    <property type="entry name" value="Znf_CCHC_sf"/>
</dbReference>
<reference evidence="3 4" key="1">
    <citation type="submission" date="2016-03" db="EMBL/GenBank/DDBJ databases">
        <title>Comparative genomics of the ectomycorrhizal sister species Rhizopogon vinicolor and Rhizopogon vesiculosus (Basidiomycota: Boletales) reveals a divergence of the mating type B locus.</title>
        <authorList>
            <person name="Mujic A.B."/>
            <person name="Kuo A."/>
            <person name="Tritt A."/>
            <person name="Lipzen A."/>
            <person name="Chen C."/>
            <person name="Johnson J."/>
            <person name="Sharma A."/>
            <person name="Barry K."/>
            <person name="Grigoriev I.V."/>
            <person name="Spatafora J.W."/>
        </authorList>
    </citation>
    <scope>NUCLEOTIDE SEQUENCE [LARGE SCALE GENOMIC DNA]</scope>
    <source>
        <strain evidence="3 4">AM-OR11-056</strain>
    </source>
</reference>
<gene>
    <name evidence="3" type="ORF">AZE42_10049</name>
</gene>
<keyword evidence="4" id="KW-1185">Reference proteome</keyword>
<feature type="compositionally biased region" description="Basic and acidic residues" evidence="2">
    <location>
        <begin position="109"/>
        <end position="140"/>
    </location>
</feature>
<evidence type="ECO:0000313" key="3">
    <source>
        <dbReference type="EMBL" id="OJA09494.1"/>
    </source>
</evidence>
<dbReference type="Proteomes" id="UP000183567">
    <property type="component" value="Unassembled WGS sequence"/>
</dbReference>
<dbReference type="GO" id="GO:0006397">
    <property type="term" value="P:mRNA processing"/>
    <property type="evidence" value="ECO:0007669"/>
    <property type="project" value="UniProtKB-KW"/>
</dbReference>
<evidence type="ECO:0000256" key="1">
    <source>
        <dbReference type="ARBA" id="ARBA00022664"/>
    </source>
</evidence>
<dbReference type="AlphaFoldDB" id="A0A1J8PJU3"/>
<dbReference type="SUPFAM" id="SSF57756">
    <property type="entry name" value="Retrovirus zinc finger-like domains"/>
    <property type="match status" value="1"/>
</dbReference>
<keyword evidence="1" id="KW-0507">mRNA processing</keyword>
<evidence type="ECO:0000256" key="2">
    <source>
        <dbReference type="SAM" id="MobiDB-lite"/>
    </source>
</evidence>
<dbReference type="OrthoDB" id="2684516at2759"/>
<dbReference type="GO" id="GO:0008270">
    <property type="term" value="F:zinc ion binding"/>
    <property type="evidence" value="ECO:0007669"/>
    <property type="project" value="InterPro"/>
</dbReference>
<dbReference type="Pfam" id="PF14223">
    <property type="entry name" value="Retrotran_gag_2"/>
    <property type="match status" value="1"/>
</dbReference>
<comment type="caution">
    <text evidence="3">The sequence shown here is derived from an EMBL/GenBank/DDBJ whole genome shotgun (WGS) entry which is preliminary data.</text>
</comment>
<proteinExistence type="predicted"/>
<dbReference type="GO" id="GO:0003676">
    <property type="term" value="F:nucleic acid binding"/>
    <property type="evidence" value="ECO:0007669"/>
    <property type="project" value="InterPro"/>
</dbReference>
<accession>A0A1J8PJU3</accession>